<dbReference type="Gene3D" id="1.20.1250.20">
    <property type="entry name" value="MFS general substrate transporter like domains"/>
    <property type="match status" value="1"/>
</dbReference>
<feature type="transmembrane region" description="Helical" evidence="5">
    <location>
        <begin position="363"/>
        <end position="381"/>
    </location>
</feature>
<keyword evidence="1 5" id="KW-0812">Transmembrane</keyword>
<evidence type="ECO:0000256" key="2">
    <source>
        <dbReference type="ARBA" id="ARBA00022989"/>
    </source>
</evidence>
<dbReference type="GO" id="GO:0022857">
    <property type="term" value="F:transmembrane transporter activity"/>
    <property type="evidence" value="ECO:0007669"/>
    <property type="project" value="InterPro"/>
</dbReference>
<feature type="transmembrane region" description="Helical" evidence="5">
    <location>
        <begin position="171"/>
        <end position="192"/>
    </location>
</feature>
<dbReference type="AlphaFoldDB" id="A0A0P0Z944"/>
<feature type="transmembrane region" description="Helical" evidence="5">
    <location>
        <begin position="141"/>
        <end position="159"/>
    </location>
</feature>
<proteinExistence type="predicted"/>
<feature type="transmembrane region" description="Helical" evidence="5">
    <location>
        <begin position="322"/>
        <end position="343"/>
    </location>
</feature>
<dbReference type="EMBL" id="LC066395">
    <property type="protein sequence ID" value="BAT30840.1"/>
    <property type="molecule type" value="Genomic_DNA"/>
</dbReference>
<feature type="transmembrane region" description="Helical" evidence="5">
    <location>
        <begin position="80"/>
        <end position="100"/>
    </location>
</feature>
<feature type="transmembrane region" description="Helical" evidence="5">
    <location>
        <begin position="232"/>
        <end position="254"/>
    </location>
</feature>
<feature type="transmembrane region" description="Helical" evidence="5">
    <location>
        <begin position="47"/>
        <end position="68"/>
    </location>
</feature>
<feature type="region of interest" description="Disordered" evidence="4">
    <location>
        <begin position="206"/>
        <end position="225"/>
    </location>
</feature>
<keyword evidence="3 5" id="KW-0472">Membrane</keyword>
<feature type="transmembrane region" description="Helical" evidence="5">
    <location>
        <begin position="296"/>
        <end position="316"/>
    </location>
</feature>
<dbReference type="OrthoDB" id="7200137at2"/>
<dbReference type="SUPFAM" id="SSF103473">
    <property type="entry name" value="MFS general substrate transporter"/>
    <property type="match status" value="1"/>
</dbReference>
<evidence type="ECO:0000256" key="3">
    <source>
        <dbReference type="ARBA" id="ARBA00023136"/>
    </source>
</evidence>
<protein>
    <submittedName>
        <fullName evidence="6">Putative integral membrane transport protein</fullName>
    </submittedName>
</protein>
<dbReference type="RefSeq" id="WP_007067689.1">
    <property type="nucleotide sequence ID" value="NZ_BBWO01000012.1"/>
</dbReference>
<dbReference type="PANTHER" id="PTHR11360:SF290">
    <property type="entry name" value="MONOCARBOXYLATE MFS PERMEASE"/>
    <property type="match status" value="1"/>
</dbReference>
<feature type="transmembrane region" description="Helical" evidence="5">
    <location>
        <begin position="12"/>
        <end position="35"/>
    </location>
</feature>
<evidence type="ECO:0000256" key="5">
    <source>
        <dbReference type="SAM" id="Phobius"/>
    </source>
</evidence>
<dbReference type="InterPro" id="IPR036259">
    <property type="entry name" value="MFS_trans_sf"/>
</dbReference>
<evidence type="ECO:0000313" key="6">
    <source>
        <dbReference type="EMBL" id="BAT30840.1"/>
    </source>
</evidence>
<dbReference type="InterPro" id="IPR011701">
    <property type="entry name" value="MFS"/>
</dbReference>
<evidence type="ECO:0000256" key="1">
    <source>
        <dbReference type="ARBA" id="ARBA00022692"/>
    </source>
</evidence>
<sequence>MTASIPAETRTGFVWTVALLSVSVTLFWAAIYYAFATMLPLWEAEEGWDRTTLTALFAASVLVSGVAAPRIGRLIDAGHGPVLIASGSAWGVLVLTLAPFAPSLTIFAVLWISLGLSMATTLYEPVFAMVTRAYDERARRVITIVTLVGALAGTLAFPLVHVLGEIGGWRLASWVLAGMLAGLAAPLHFFVARRLERLAVRRNNGRRASQMDASPKPGSASTSKSIDGRRNLILLTTAFALAGGSHGLIVNHILPIMASLRFSEETAVLAASVIGPMQLLARLTVLGTEERLPARFIAVTSFAALAVSALCLIGSAALPLLLLGFGLLQGYGYGSISIMRPVLLRESTGMAAFGERSGQMARAYIAAVALAPFTGSLLWQIGGYELALSVCVMACALASVLTSRLDRHPTRREPS</sequence>
<feature type="transmembrane region" description="Helical" evidence="5">
    <location>
        <begin position="106"/>
        <end position="129"/>
    </location>
</feature>
<name>A0A0P0Z944_9HYPH</name>
<dbReference type="PANTHER" id="PTHR11360">
    <property type="entry name" value="MONOCARBOXYLATE TRANSPORTER"/>
    <property type="match status" value="1"/>
</dbReference>
<keyword evidence="2 5" id="KW-1133">Transmembrane helix</keyword>
<dbReference type="Pfam" id="PF07690">
    <property type="entry name" value="MFS_1"/>
    <property type="match status" value="1"/>
</dbReference>
<accession>A0A0P0Z944</accession>
<feature type="transmembrane region" description="Helical" evidence="5">
    <location>
        <begin position="266"/>
        <end position="284"/>
    </location>
</feature>
<evidence type="ECO:0000256" key="4">
    <source>
        <dbReference type="SAM" id="MobiDB-lite"/>
    </source>
</evidence>
<dbReference type="InterPro" id="IPR050327">
    <property type="entry name" value="Proton-linked_MCT"/>
</dbReference>
<reference evidence="6" key="1">
    <citation type="journal article" date="2015" name="Proc. Natl. Acad. Sci. U.S.A.">
        <title>Bacterial clade with the ribosomal RNA operon on a small plasmid rather than the chromosome.</title>
        <authorList>
            <person name="Anda M."/>
            <person name="Ohtsubo Y."/>
            <person name="Okubo T."/>
            <person name="Sugawara M."/>
            <person name="Nagata Y."/>
            <person name="Tsuda M."/>
            <person name="Minamisawa K."/>
            <person name="Mitsui H."/>
        </authorList>
    </citation>
    <scope>NUCLEOTIDE SEQUENCE</scope>
    <source>
        <strain evidence="6">DSM 15513</strain>
    </source>
</reference>
<feature type="transmembrane region" description="Helical" evidence="5">
    <location>
        <begin position="387"/>
        <end position="405"/>
    </location>
</feature>
<organism evidence="6">
    <name type="scientific">Fulvimarina pelagi</name>
    <dbReference type="NCBI Taxonomy" id="217511"/>
    <lineage>
        <taxon>Bacteria</taxon>
        <taxon>Pseudomonadati</taxon>
        <taxon>Pseudomonadota</taxon>
        <taxon>Alphaproteobacteria</taxon>
        <taxon>Hyphomicrobiales</taxon>
        <taxon>Aurantimonadaceae</taxon>
        <taxon>Fulvimarina</taxon>
    </lineage>
</organism>